<accession>A0ABT9Y9B7</accession>
<dbReference type="EMBL" id="JAUSUE010000012">
    <property type="protein sequence ID" value="MDQ0204121.1"/>
    <property type="molecule type" value="Genomic_DNA"/>
</dbReference>
<organism evidence="1 2">
    <name type="scientific">Pectinatus haikarae</name>
    <dbReference type="NCBI Taxonomy" id="349096"/>
    <lineage>
        <taxon>Bacteria</taxon>
        <taxon>Bacillati</taxon>
        <taxon>Bacillota</taxon>
        <taxon>Negativicutes</taxon>
        <taxon>Selenomonadales</taxon>
        <taxon>Selenomonadaceae</taxon>
        <taxon>Pectinatus</taxon>
    </lineage>
</organism>
<reference evidence="1 2" key="1">
    <citation type="submission" date="2023-07" db="EMBL/GenBank/DDBJ databases">
        <title>Genomic Encyclopedia of Type Strains, Phase IV (KMG-IV): sequencing the most valuable type-strain genomes for metagenomic binning, comparative biology and taxonomic classification.</title>
        <authorList>
            <person name="Goeker M."/>
        </authorList>
    </citation>
    <scope>NUCLEOTIDE SEQUENCE [LARGE SCALE GENOMIC DNA]</scope>
    <source>
        <strain evidence="1 2">DSM 16980</strain>
    </source>
</reference>
<dbReference type="Proteomes" id="UP001239167">
    <property type="component" value="Unassembled WGS sequence"/>
</dbReference>
<proteinExistence type="predicted"/>
<gene>
    <name evidence="1" type="ORF">J2S01_001843</name>
</gene>
<comment type="caution">
    <text evidence="1">The sequence shown here is derived from an EMBL/GenBank/DDBJ whole genome shotgun (WGS) entry which is preliminary data.</text>
</comment>
<sequence>MKKESKRDKFVRIAEARTNKIISMIQLLGNCSNHSLYEYSKTDVNKIFNAIQIELDEAKKRYSKQDSQKGSKFTLE</sequence>
<name>A0ABT9Y9B7_9FIRM</name>
<evidence type="ECO:0000313" key="1">
    <source>
        <dbReference type="EMBL" id="MDQ0204121.1"/>
    </source>
</evidence>
<dbReference type="RefSeq" id="WP_307224316.1">
    <property type="nucleotide sequence ID" value="NZ_CP116940.1"/>
</dbReference>
<protein>
    <submittedName>
        <fullName evidence="1">Uncharacterized protein</fullName>
    </submittedName>
</protein>
<keyword evidence="2" id="KW-1185">Reference proteome</keyword>
<evidence type="ECO:0000313" key="2">
    <source>
        <dbReference type="Proteomes" id="UP001239167"/>
    </source>
</evidence>